<keyword evidence="5 7" id="KW-1133">Transmembrane helix</keyword>
<dbReference type="InterPro" id="IPR011014">
    <property type="entry name" value="MscS_channel_TM-2"/>
</dbReference>
<evidence type="ECO:0000256" key="2">
    <source>
        <dbReference type="ARBA" id="ARBA00008017"/>
    </source>
</evidence>
<evidence type="ECO:0000256" key="7">
    <source>
        <dbReference type="SAM" id="Phobius"/>
    </source>
</evidence>
<evidence type="ECO:0000256" key="1">
    <source>
        <dbReference type="ARBA" id="ARBA00004651"/>
    </source>
</evidence>
<comment type="subcellular location">
    <subcellularLocation>
        <location evidence="1">Cell membrane</location>
        <topology evidence="1">Multi-pass membrane protein</topology>
    </subcellularLocation>
</comment>
<dbReference type="InterPro" id="IPR049278">
    <property type="entry name" value="MS_channel_C"/>
</dbReference>
<dbReference type="Gene3D" id="2.30.30.60">
    <property type="match status" value="1"/>
</dbReference>
<feature type="domain" description="Mechanosensitive ion channel MscS C-terminal" evidence="9">
    <location>
        <begin position="179"/>
        <end position="260"/>
    </location>
</feature>
<dbReference type="InterPro" id="IPR049142">
    <property type="entry name" value="MS_channel_1st"/>
</dbReference>
<dbReference type="InterPro" id="IPR023408">
    <property type="entry name" value="MscS_beta-dom_sf"/>
</dbReference>
<dbReference type="SUPFAM" id="SSF82861">
    <property type="entry name" value="Mechanosensitive channel protein MscS (YggB), transmembrane region"/>
    <property type="match status" value="1"/>
</dbReference>
<evidence type="ECO:0000256" key="3">
    <source>
        <dbReference type="ARBA" id="ARBA00022475"/>
    </source>
</evidence>
<dbReference type="InterPro" id="IPR008910">
    <property type="entry name" value="MSC_TM_helix"/>
</dbReference>
<dbReference type="PANTHER" id="PTHR30221:SF1">
    <property type="entry name" value="SMALL-CONDUCTANCE MECHANOSENSITIVE CHANNEL"/>
    <property type="match status" value="1"/>
</dbReference>
<feature type="domain" description="Mechanosensitive ion channel transmembrane helices 2/3" evidence="10">
    <location>
        <begin position="71"/>
        <end position="104"/>
    </location>
</feature>
<feature type="transmembrane region" description="Helical" evidence="7">
    <location>
        <begin position="60"/>
        <end position="83"/>
    </location>
</feature>
<feature type="transmembrane region" description="Helical" evidence="7">
    <location>
        <begin position="89"/>
        <end position="119"/>
    </location>
</feature>
<accession>A0ABT8KRV6</accession>
<evidence type="ECO:0000259" key="8">
    <source>
        <dbReference type="Pfam" id="PF00924"/>
    </source>
</evidence>
<organism evidence="11 12">
    <name type="scientific">Splendidivirga corallicola</name>
    <dbReference type="NCBI Taxonomy" id="3051826"/>
    <lineage>
        <taxon>Bacteria</taxon>
        <taxon>Pseudomonadati</taxon>
        <taxon>Bacteroidota</taxon>
        <taxon>Cytophagia</taxon>
        <taxon>Cytophagales</taxon>
        <taxon>Splendidivirgaceae</taxon>
        <taxon>Splendidivirga</taxon>
    </lineage>
</organism>
<feature type="domain" description="Mechanosensitive ion channel MscS" evidence="8">
    <location>
        <begin position="106"/>
        <end position="171"/>
    </location>
</feature>
<sequence>MNIDIERYTDLIWANILVYAPKVLLALLTLWIGLRIVGWIIKLLNKQLEAKEIDNTLRPFLLNLLSWTLKIMLFISVASMVGIQTTSFVAILGAAGLAIGLALQGSLSNFAGSALIMIFKPYKVGDFIEAQGEKGSVIEIQIFSTILASPDNRKIIIPNGALSNGNITNYSAMDKVRLNLTMGIAYEDDIDRAKSILLDILTRNAKVLPDPAPFVGVLELADSSVNLAMRGYTTPDDYWDVYFNVMETSKKELDANNISIPYPQMDVHSVK</sequence>
<keyword evidence="4 7" id="KW-0812">Transmembrane</keyword>
<proteinExistence type="inferred from homology"/>
<evidence type="ECO:0000256" key="6">
    <source>
        <dbReference type="ARBA" id="ARBA00023136"/>
    </source>
</evidence>
<gene>
    <name evidence="11" type="ORF">QQ008_18865</name>
</gene>
<dbReference type="InterPro" id="IPR011066">
    <property type="entry name" value="MscS_channel_C_sf"/>
</dbReference>
<keyword evidence="12" id="KW-1185">Reference proteome</keyword>
<dbReference type="Gene3D" id="3.30.70.100">
    <property type="match status" value="1"/>
</dbReference>
<protein>
    <submittedName>
        <fullName evidence="11">Mechanosensitive ion channel</fullName>
    </submittedName>
</protein>
<reference evidence="11" key="1">
    <citation type="submission" date="2023-06" db="EMBL/GenBank/DDBJ databases">
        <title>Genomic of Parafulvivirga corallium.</title>
        <authorList>
            <person name="Wang G."/>
        </authorList>
    </citation>
    <scope>NUCLEOTIDE SEQUENCE</scope>
    <source>
        <strain evidence="11">BMA10</strain>
    </source>
</reference>
<evidence type="ECO:0000256" key="4">
    <source>
        <dbReference type="ARBA" id="ARBA00022692"/>
    </source>
</evidence>
<dbReference type="Pfam" id="PF00924">
    <property type="entry name" value="MS_channel_2nd"/>
    <property type="match status" value="1"/>
</dbReference>
<dbReference type="Pfam" id="PF21082">
    <property type="entry name" value="MS_channel_3rd"/>
    <property type="match status" value="1"/>
</dbReference>
<dbReference type="Pfam" id="PF05552">
    <property type="entry name" value="MS_channel_1st_1"/>
    <property type="match status" value="1"/>
</dbReference>
<evidence type="ECO:0000313" key="12">
    <source>
        <dbReference type="Proteomes" id="UP001172082"/>
    </source>
</evidence>
<dbReference type="EMBL" id="JAUJEA010000007">
    <property type="protein sequence ID" value="MDN5203456.1"/>
    <property type="molecule type" value="Genomic_DNA"/>
</dbReference>
<dbReference type="Proteomes" id="UP001172082">
    <property type="component" value="Unassembled WGS sequence"/>
</dbReference>
<dbReference type="InterPro" id="IPR045275">
    <property type="entry name" value="MscS_archaea/bacteria_type"/>
</dbReference>
<dbReference type="InterPro" id="IPR006685">
    <property type="entry name" value="MscS_channel_2nd"/>
</dbReference>
<dbReference type="InterPro" id="IPR010920">
    <property type="entry name" value="LSM_dom_sf"/>
</dbReference>
<evidence type="ECO:0000259" key="10">
    <source>
        <dbReference type="Pfam" id="PF21088"/>
    </source>
</evidence>
<dbReference type="Gene3D" id="1.10.287.1260">
    <property type="match status" value="1"/>
</dbReference>
<evidence type="ECO:0000259" key="9">
    <source>
        <dbReference type="Pfam" id="PF21082"/>
    </source>
</evidence>
<name>A0ABT8KRV6_9BACT</name>
<dbReference type="Pfam" id="PF21088">
    <property type="entry name" value="MS_channel_1st"/>
    <property type="match status" value="1"/>
</dbReference>
<dbReference type="SUPFAM" id="SSF50182">
    <property type="entry name" value="Sm-like ribonucleoproteins"/>
    <property type="match status" value="1"/>
</dbReference>
<evidence type="ECO:0000256" key="5">
    <source>
        <dbReference type="ARBA" id="ARBA00022989"/>
    </source>
</evidence>
<comment type="caution">
    <text evidence="11">The sequence shown here is derived from an EMBL/GenBank/DDBJ whole genome shotgun (WGS) entry which is preliminary data.</text>
</comment>
<dbReference type="PANTHER" id="PTHR30221">
    <property type="entry name" value="SMALL-CONDUCTANCE MECHANOSENSITIVE CHANNEL"/>
    <property type="match status" value="1"/>
</dbReference>
<dbReference type="PROSITE" id="PS01246">
    <property type="entry name" value="UPF0003"/>
    <property type="match status" value="1"/>
</dbReference>
<feature type="transmembrane region" description="Helical" evidence="7">
    <location>
        <begin position="12"/>
        <end position="40"/>
    </location>
</feature>
<keyword evidence="3" id="KW-1003">Cell membrane</keyword>
<evidence type="ECO:0000313" key="11">
    <source>
        <dbReference type="EMBL" id="MDN5203456.1"/>
    </source>
</evidence>
<dbReference type="InterPro" id="IPR006686">
    <property type="entry name" value="MscS_channel_CS"/>
</dbReference>
<comment type="similarity">
    <text evidence="2">Belongs to the MscS (TC 1.A.23) family.</text>
</comment>
<dbReference type="SUPFAM" id="SSF82689">
    <property type="entry name" value="Mechanosensitive channel protein MscS (YggB), C-terminal domain"/>
    <property type="match status" value="1"/>
</dbReference>
<keyword evidence="6 7" id="KW-0472">Membrane</keyword>
<dbReference type="RefSeq" id="WP_346753478.1">
    <property type="nucleotide sequence ID" value="NZ_JAUJEA010000007.1"/>
</dbReference>